<evidence type="ECO:0000313" key="4">
    <source>
        <dbReference type="EMBL" id="KAK9025374.1"/>
    </source>
</evidence>
<dbReference type="SUPFAM" id="SSF50382">
    <property type="entry name" value="Agglutinin"/>
    <property type="match status" value="2"/>
</dbReference>
<keyword evidence="5" id="KW-1185">Reference proteome</keyword>
<gene>
    <name evidence="4" type="ORF">V6N11_038243</name>
</gene>
<dbReference type="SMART" id="SM00791">
    <property type="entry name" value="Agglutinin"/>
    <property type="match status" value="1"/>
</dbReference>
<organism evidence="4 5">
    <name type="scientific">Hibiscus sabdariffa</name>
    <name type="common">roselle</name>
    <dbReference type="NCBI Taxonomy" id="183260"/>
    <lineage>
        <taxon>Eukaryota</taxon>
        <taxon>Viridiplantae</taxon>
        <taxon>Streptophyta</taxon>
        <taxon>Embryophyta</taxon>
        <taxon>Tracheophyta</taxon>
        <taxon>Spermatophyta</taxon>
        <taxon>Magnoliopsida</taxon>
        <taxon>eudicotyledons</taxon>
        <taxon>Gunneridae</taxon>
        <taxon>Pentapetalae</taxon>
        <taxon>rosids</taxon>
        <taxon>malvids</taxon>
        <taxon>Malvales</taxon>
        <taxon>Malvaceae</taxon>
        <taxon>Malvoideae</taxon>
        <taxon>Hibiscus</taxon>
    </lineage>
</organism>
<dbReference type="PANTHER" id="PTHR39244">
    <property type="entry name" value="NATTERIN-4"/>
    <property type="match status" value="1"/>
</dbReference>
<name>A0ABR2SK20_9ROSI</name>
<dbReference type="InterPro" id="IPR036242">
    <property type="entry name" value="Agglutinin_dom_sf"/>
</dbReference>
<keyword evidence="1" id="KW-0175">Coiled coil</keyword>
<protein>
    <recommendedName>
        <fullName evidence="3">Agglutinin domain-containing protein</fullName>
    </recommendedName>
</protein>
<accession>A0ABR2SK20</accession>
<dbReference type="Gene3D" id="2.80.10.50">
    <property type="match status" value="2"/>
</dbReference>
<dbReference type="InterPro" id="IPR008998">
    <property type="entry name" value="Agglutinin"/>
</dbReference>
<dbReference type="CDD" id="cd00257">
    <property type="entry name" value="beta-trefoil_FSCN-like"/>
    <property type="match status" value="1"/>
</dbReference>
<evidence type="ECO:0000313" key="5">
    <source>
        <dbReference type="Proteomes" id="UP001396334"/>
    </source>
</evidence>
<evidence type="ECO:0000256" key="1">
    <source>
        <dbReference type="SAM" id="Coils"/>
    </source>
</evidence>
<evidence type="ECO:0000259" key="3">
    <source>
        <dbReference type="SMART" id="SM00791"/>
    </source>
</evidence>
<evidence type="ECO:0000256" key="2">
    <source>
        <dbReference type="SAM" id="MobiDB-lite"/>
    </source>
</evidence>
<feature type="coiled-coil region" evidence="1">
    <location>
        <begin position="70"/>
        <end position="98"/>
    </location>
</feature>
<dbReference type="Proteomes" id="UP001396334">
    <property type="component" value="Unassembled WGS sequence"/>
</dbReference>
<feature type="region of interest" description="Disordered" evidence="2">
    <location>
        <begin position="24"/>
        <end position="69"/>
    </location>
</feature>
<feature type="domain" description="Agglutinin" evidence="3">
    <location>
        <begin position="331"/>
        <end position="474"/>
    </location>
</feature>
<dbReference type="EMBL" id="JBBPBN010000013">
    <property type="protein sequence ID" value="KAK9025374.1"/>
    <property type="molecule type" value="Genomic_DNA"/>
</dbReference>
<sequence length="810" mass="89108">MVGSENTNSSGRARNQVSEILPIQVKHVVQTQHLPSDQAEREAESSSSSSSGSSNQRKKSKSQSFQGGDISLIEHEMKSALENKEETLKKNLNSTNSSKEENWCNENNDFPNTHVGVSKSVSPISIRPSWVNVVEKSLRVDHIEQTGEIVGAGFDPIEERVTKNISAMGFERHNTHLEEGETVGTPPAVGTIKFNVDESYNVQRASCGGVLRNFKGDVSAILSGSVVSIGADFAELVAVRTALEFFKETKKIGKSLLCFESDSQSKESCTLFNFISVDPAENTFRIKHVQSGCYVCSSRLDDNGHGLVSSYKTTDSQSADVFTIIDWSSLMILPRHVALKGDNGDYLCISPDFSLISPKFAVKSPPFFGSGDIGQSTSAWEIIPAKDGKIRIKSSGTGKFIRCDSKSMWADSDDTTADNVDTLFRPVRIDGNKIALISLSNNKFCQRLITNGDNNALAPVATSATKQTHITVEEAVLTRQIYDVQYNLDNARVYGHQVLVLAQNSATNFTNQPSNMEVKLDYKDTKTSSWKTDFSLTLGMKTSINFGVPQIFKGSVEMSAEVHSGVEWGKVFESSTDPEVVHKVNVPDMSKVTVSLLAIKGMCDVPFTYMQKDTLFDGSSVLSEVHGGTFCGSNYNSMRFETKTKKIPPASKILGAIGLVCSGRFRRWEEVVSPWTIDIRSKSGVGGGFVGGRCFFCGKLARWKLNLGHSKDTSTHNVTTLFRHVKVDNQNIDLINLGDNNLCKRPTEDGYGSALTAWSLLLPAKPNSRWRRCLDKRIYDVKYDLDNYKAYGQQVLVDKNSTINKSSSVT</sequence>
<reference evidence="4 5" key="1">
    <citation type="journal article" date="2024" name="G3 (Bethesda)">
        <title>Genome assembly of Hibiscus sabdariffa L. provides insights into metabolisms of medicinal natural products.</title>
        <authorList>
            <person name="Kim T."/>
        </authorList>
    </citation>
    <scope>NUCLEOTIDE SEQUENCE [LARGE SCALE GENOMIC DNA]</scope>
    <source>
        <strain evidence="4">TK-2024</strain>
        <tissue evidence="4">Old leaves</tissue>
    </source>
</reference>
<proteinExistence type="predicted"/>
<dbReference type="Gene3D" id="2.170.15.10">
    <property type="entry name" value="Proaerolysin, chain A, domain 3"/>
    <property type="match status" value="1"/>
</dbReference>
<feature type="compositionally biased region" description="Low complexity" evidence="2">
    <location>
        <begin position="45"/>
        <end position="55"/>
    </location>
</feature>
<dbReference type="SUPFAM" id="SSF56973">
    <property type="entry name" value="Aerolisin/ETX pore-forming domain"/>
    <property type="match status" value="1"/>
</dbReference>
<dbReference type="PANTHER" id="PTHR39244:SF5">
    <property type="entry name" value="NATTERIN-3-LIKE"/>
    <property type="match status" value="1"/>
</dbReference>
<dbReference type="InterPro" id="IPR053237">
    <property type="entry name" value="Natterin_C"/>
</dbReference>
<comment type="caution">
    <text evidence="4">The sequence shown here is derived from an EMBL/GenBank/DDBJ whole genome shotgun (WGS) entry which is preliminary data.</text>
</comment>
<dbReference type="CDD" id="cd20216">
    <property type="entry name" value="PFM_HFR-2-like"/>
    <property type="match status" value="1"/>
</dbReference>